<name>A0A3P7MYE5_CYLGO</name>
<dbReference type="GO" id="GO:0016765">
    <property type="term" value="F:transferase activity, transferring alkyl or aryl (other than methyl) groups"/>
    <property type="evidence" value="ECO:0007669"/>
    <property type="project" value="TreeGrafter"/>
</dbReference>
<organism evidence="9 10">
    <name type="scientific">Cylicostephanus goldi</name>
    <name type="common">Nematode worm</name>
    <dbReference type="NCBI Taxonomy" id="71465"/>
    <lineage>
        <taxon>Eukaryota</taxon>
        <taxon>Metazoa</taxon>
        <taxon>Ecdysozoa</taxon>
        <taxon>Nematoda</taxon>
        <taxon>Chromadorea</taxon>
        <taxon>Rhabditida</taxon>
        <taxon>Rhabditina</taxon>
        <taxon>Rhabditomorpha</taxon>
        <taxon>Strongyloidea</taxon>
        <taxon>Strongylidae</taxon>
        <taxon>Cylicostephanus</taxon>
    </lineage>
</organism>
<evidence type="ECO:0000256" key="3">
    <source>
        <dbReference type="ARBA" id="ARBA00005985"/>
    </source>
</evidence>
<evidence type="ECO:0000256" key="7">
    <source>
        <dbReference type="ARBA" id="ARBA00023136"/>
    </source>
</evidence>
<comment type="cofactor">
    <cofactor evidence="1">
        <name>Mg(2+)</name>
        <dbReference type="ChEBI" id="CHEBI:18420"/>
    </cofactor>
</comment>
<accession>A0A3P7MYE5</accession>
<dbReference type="GO" id="GO:0006744">
    <property type="term" value="P:ubiquinone biosynthetic process"/>
    <property type="evidence" value="ECO:0007669"/>
    <property type="project" value="TreeGrafter"/>
</dbReference>
<keyword evidence="5 8" id="KW-0812">Transmembrane</keyword>
<proteinExistence type="inferred from homology"/>
<evidence type="ECO:0000313" key="9">
    <source>
        <dbReference type="EMBL" id="VDN27798.1"/>
    </source>
</evidence>
<sequence length="123" mass="13666">MLRRTSPSYLFSLPPCHDLTIDKTDDIMAGVKSTALLFGDKTKYWLTGFGTAAIAGLAITATALHFGWQIGTLNIDDGSDCWKKFRSNRWMGIILFSGIVASTLLKEDKNSDFKLENDEDNEV</sequence>
<evidence type="ECO:0000256" key="4">
    <source>
        <dbReference type="ARBA" id="ARBA00022679"/>
    </source>
</evidence>
<dbReference type="AlphaFoldDB" id="A0A3P7MYE5"/>
<dbReference type="GO" id="GO:0005743">
    <property type="term" value="C:mitochondrial inner membrane"/>
    <property type="evidence" value="ECO:0007669"/>
    <property type="project" value="TreeGrafter"/>
</dbReference>
<protein>
    <submittedName>
        <fullName evidence="9">Uncharacterized protein</fullName>
    </submittedName>
</protein>
<keyword evidence="6 8" id="KW-1133">Transmembrane helix</keyword>
<comment type="subcellular location">
    <subcellularLocation>
        <location evidence="2">Membrane</location>
        <topology evidence="2">Multi-pass membrane protein</topology>
    </subcellularLocation>
</comment>
<reference evidence="9 10" key="1">
    <citation type="submission" date="2018-11" db="EMBL/GenBank/DDBJ databases">
        <authorList>
            <consortium name="Pathogen Informatics"/>
        </authorList>
    </citation>
    <scope>NUCLEOTIDE SEQUENCE [LARGE SCALE GENOMIC DNA]</scope>
</reference>
<comment type="similarity">
    <text evidence="3">Belongs to the UbiA prenyltransferase family.</text>
</comment>
<feature type="transmembrane region" description="Helical" evidence="8">
    <location>
        <begin position="44"/>
        <end position="68"/>
    </location>
</feature>
<evidence type="ECO:0000313" key="10">
    <source>
        <dbReference type="Proteomes" id="UP000271889"/>
    </source>
</evidence>
<evidence type="ECO:0000256" key="8">
    <source>
        <dbReference type="SAM" id="Phobius"/>
    </source>
</evidence>
<evidence type="ECO:0000256" key="2">
    <source>
        <dbReference type="ARBA" id="ARBA00004141"/>
    </source>
</evidence>
<dbReference type="EMBL" id="UYRV01112813">
    <property type="protein sequence ID" value="VDN27798.1"/>
    <property type="molecule type" value="Genomic_DNA"/>
</dbReference>
<evidence type="ECO:0000256" key="5">
    <source>
        <dbReference type="ARBA" id="ARBA00022692"/>
    </source>
</evidence>
<dbReference type="InterPro" id="IPR039653">
    <property type="entry name" value="Prenyltransferase"/>
</dbReference>
<keyword evidence="7 8" id="KW-0472">Membrane</keyword>
<evidence type="ECO:0000256" key="1">
    <source>
        <dbReference type="ARBA" id="ARBA00001946"/>
    </source>
</evidence>
<keyword evidence="10" id="KW-1185">Reference proteome</keyword>
<dbReference type="Gene3D" id="1.20.120.1780">
    <property type="entry name" value="UbiA prenyltransferase"/>
    <property type="match status" value="1"/>
</dbReference>
<evidence type="ECO:0000256" key="6">
    <source>
        <dbReference type="ARBA" id="ARBA00022989"/>
    </source>
</evidence>
<dbReference type="Proteomes" id="UP000271889">
    <property type="component" value="Unassembled WGS sequence"/>
</dbReference>
<dbReference type="PANTHER" id="PTHR11048:SF28">
    <property type="entry name" value="4-HYDROXYBENZOATE POLYPRENYLTRANSFERASE, MITOCHONDRIAL"/>
    <property type="match status" value="1"/>
</dbReference>
<dbReference type="FunFam" id="1.20.120.1780:FF:000001">
    <property type="entry name" value="4-hydroxybenzoate octaprenyltransferase"/>
    <property type="match status" value="1"/>
</dbReference>
<dbReference type="PANTHER" id="PTHR11048">
    <property type="entry name" value="PRENYLTRANSFERASES"/>
    <property type="match status" value="1"/>
</dbReference>
<gene>
    <name evidence="9" type="ORF">CGOC_LOCUS10764</name>
</gene>
<dbReference type="OrthoDB" id="18170at2759"/>
<keyword evidence="4" id="KW-0808">Transferase</keyword>
<feature type="transmembrane region" description="Helical" evidence="8">
    <location>
        <begin position="88"/>
        <end position="105"/>
    </location>
</feature>